<dbReference type="Proteomes" id="UP001622950">
    <property type="component" value="Unassembled WGS sequence"/>
</dbReference>
<proteinExistence type="predicted"/>
<organism evidence="1 2">
    <name type="scientific">Pseudomonas neuropathica</name>
    <dbReference type="NCBI Taxonomy" id="2730425"/>
    <lineage>
        <taxon>Bacteria</taxon>
        <taxon>Pseudomonadati</taxon>
        <taxon>Pseudomonadota</taxon>
        <taxon>Gammaproteobacteria</taxon>
        <taxon>Pseudomonadales</taxon>
        <taxon>Pseudomonadaceae</taxon>
        <taxon>Pseudomonas</taxon>
    </lineage>
</organism>
<keyword evidence="2" id="KW-1185">Reference proteome</keyword>
<evidence type="ECO:0000313" key="2">
    <source>
        <dbReference type="Proteomes" id="UP001622950"/>
    </source>
</evidence>
<sequence length="498" mass="53009">MHVDKYRWLVLAVVSIALLLVAIDMTVLYIALPTLTHELRASTSEKLWIVNMYPLVVAGLLLGAGTLGDRIGHKRIFIIGLLIFGAASLLAAFSPTSAVLILARGLLGVGAAAMMPATLAIISLSFEDEDERSIAIGIWAAVASGGAAAGPLMGGALLEYFWWGSVFLINVPIVLIACLLSGLLIKNIKNDSAQPWDLVASLQITVVLISLAYAIKEFAKQMPTYADVILALLICISFALLFARRQRNSEFPLVDMQVFRNPAFSSAVLAGLVVAGCLMGINLVLSQRLQLVLELSPLQTGLYFLPLSLGAIVGSPLCGWLLPRFRSDRFLSCVLTVYAAGIALFMFSFSYSMYLQVSCLFLLGACVGASMTAASNTIMSAAPPERAGMAASIEEISYELGGGLGIAIMGSLMSVVYSRTLFIPESSIDAELARDGIDSAILMAEQLPGAVGVSLVMNARLAFDNAVFSVMGTTIVLLLIVAVLVRFNFTRSVKSLPV</sequence>
<protein>
    <submittedName>
        <fullName evidence="1">MFS transporter</fullName>
    </submittedName>
</protein>
<dbReference type="EMBL" id="JBJHQE010000035">
    <property type="protein sequence ID" value="MFK9082679.1"/>
    <property type="molecule type" value="Genomic_DNA"/>
</dbReference>
<gene>
    <name evidence="1" type="ORF">ACJEBM_18590</name>
</gene>
<accession>A0ACC7MVV3</accession>
<reference evidence="1" key="1">
    <citation type="submission" date="2024-11" db="EMBL/GenBank/DDBJ databases">
        <authorList>
            <person name="Lucas J.A."/>
        </authorList>
    </citation>
    <scope>NUCLEOTIDE SEQUENCE</scope>
    <source>
        <strain evidence="1">Z 8.8</strain>
    </source>
</reference>
<name>A0ACC7MVV3_9PSED</name>
<evidence type="ECO:0000313" key="1">
    <source>
        <dbReference type="EMBL" id="MFK9082679.1"/>
    </source>
</evidence>
<comment type="caution">
    <text evidence="1">The sequence shown here is derived from an EMBL/GenBank/DDBJ whole genome shotgun (WGS) entry which is preliminary data.</text>
</comment>